<keyword evidence="4 6" id="KW-1133">Transmembrane helix</keyword>
<accession>A0ABP6PX27</accession>
<organism evidence="7 8">
    <name type="scientific">Actinocorallia longicatena</name>
    <dbReference type="NCBI Taxonomy" id="111803"/>
    <lineage>
        <taxon>Bacteria</taxon>
        <taxon>Bacillati</taxon>
        <taxon>Actinomycetota</taxon>
        <taxon>Actinomycetes</taxon>
        <taxon>Streptosporangiales</taxon>
        <taxon>Thermomonosporaceae</taxon>
        <taxon>Actinocorallia</taxon>
    </lineage>
</organism>
<evidence type="ECO:0000256" key="5">
    <source>
        <dbReference type="ARBA" id="ARBA00023136"/>
    </source>
</evidence>
<gene>
    <name evidence="7" type="ORF">GCM10010468_04110</name>
</gene>
<keyword evidence="5 6" id="KW-0472">Membrane</keyword>
<protein>
    <submittedName>
        <fullName evidence="7">Cytochrome C oxidase subunit IV family protein</fullName>
    </submittedName>
</protein>
<keyword evidence="3 6" id="KW-0812">Transmembrane</keyword>
<evidence type="ECO:0000313" key="7">
    <source>
        <dbReference type="EMBL" id="GAA3194338.1"/>
    </source>
</evidence>
<dbReference type="Proteomes" id="UP001501237">
    <property type="component" value="Unassembled WGS sequence"/>
</dbReference>
<evidence type="ECO:0000256" key="6">
    <source>
        <dbReference type="SAM" id="Phobius"/>
    </source>
</evidence>
<reference evidence="8" key="1">
    <citation type="journal article" date="2019" name="Int. J. Syst. Evol. Microbiol.">
        <title>The Global Catalogue of Microorganisms (GCM) 10K type strain sequencing project: providing services to taxonomists for standard genome sequencing and annotation.</title>
        <authorList>
            <consortium name="The Broad Institute Genomics Platform"/>
            <consortium name="The Broad Institute Genome Sequencing Center for Infectious Disease"/>
            <person name="Wu L."/>
            <person name="Ma J."/>
        </authorList>
    </citation>
    <scope>NUCLEOTIDE SEQUENCE [LARGE SCALE GENOMIC DNA]</scope>
    <source>
        <strain evidence="8">JCM 9377</strain>
    </source>
</reference>
<evidence type="ECO:0000256" key="4">
    <source>
        <dbReference type="ARBA" id="ARBA00022989"/>
    </source>
</evidence>
<comment type="subcellular location">
    <subcellularLocation>
        <location evidence="1">Cell membrane</location>
        <topology evidence="1">Multi-pass membrane protein</topology>
    </subcellularLocation>
</comment>
<dbReference type="InterPro" id="IPR005171">
    <property type="entry name" value="Cyt_c_oxidase_su4_prok"/>
</dbReference>
<evidence type="ECO:0000256" key="1">
    <source>
        <dbReference type="ARBA" id="ARBA00004651"/>
    </source>
</evidence>
<name>A0ABP6PX27_9ACTN</name>
<dbReference type="EMBL" id="BAAAUV010000001">
    <property type="protein sequence ID" value="GAA3194338.1"/>
    <property type="molecule type" value="Genomic_DNA"/>
</dbReference>
<keyword evidence="2" id="KW-1003">Cell membrane</keyword>
<comment type="caution">
    <text evidence="7">The sequence shown here is derived from an EMBL/GenBank/DDBJ whole genome shotgun (WGS) entry which is preliminary data.</text>
</comment>
<evidence type="ECO:0000313" key="8">
    <source>
        <dbReference type="Proteomes" id="UP001501237"/>
    </source>
</evidence>
<dbReference type="Pfam" id="PF03626">
    <property type="entry name" value="COX4_pro"/>
    <property type="match status" value="1"/>
</dbReference>
<sequence>MPPTTTEASKRDKRAIGVSWAVLAAATVLAWLLTPGESEATTTVGKELVAVIVVLAAIKGRLIIRYFMEVRHAPRWLRHTTDAWLAILWTTLLTLYLI</sequence>
<feature type="transmembrane region" description="Helical" evidence="6">
    <location>
        <begin position="48"/>
        <end position="68"/>
    </location>
</feature>
<evidence type="ECO:0000256" key="2">
    <source>
        <dbReference type="ARBA" id="ARBA00022475"/>
    </source>
</evidence>
<keyword evidence="8" id="KW-1185">Reference proteome</keyword>
<evidence type="ECO:0000256" key="3">
    <source>
        <dbReference type="ARBA" id="ARBA00022692"/>
    </source>
</evidence>
<proteinExistence type="predicted"/>
<dbReference type="RefSeq" id="WP_344821426.1">
    <property type="nucleotide sequence ID" value="NZ_BAAAUV010000001.1"/>
</dbReference>